<dbReference type="EMBL" id="JAPWIS010000020">
    <property type="protein sequence ID" value="MCZ4588125.1"/>
    <property type="molecule type" value="Genomic_DNA"/>
</dbReference>
<accession>A0ABT4NL65</accession>
<dbReference type="Proteomes" id="UP001066327">
    <property type="component" value="Unassembled WGS sequence"/>
</dbReference>
<protein>
    <submittedName>
        <fullName evidence="2">Uncharacterized protein</fullName>
    </submittedName>
</protein>
<evidence type="ECO:0000256" key="1">
    <source>
        <dbReference type="SAM" id="MobiDB-lite"/>
    </source>
</evidence>
<keyword evidence="3" id="KW-1185">Reference proteome</keyword>
<gene>
    <name evidence="2" type="ORF">O4328_31300</name>
</gene>
<reference evidence="2" key="1">
    <citation type="submission" date="2022-12" db="EMBL/GenBank/DDBJ databases">
        <authorList>
            <person name="Krivoruchko A.V."/>
            <person name="Elkin A."/>
        </authorList>
    </citation>
    <scope>NUCLEOTIDE SEQUENCE</scope>
    <source>
        <strain evidence="2">IEGM 249</strain>
    </source>
</reference>
<organism evidence="2 3">
    <name type="scientific">Rhodococcus opacus</name>
    <name type="common">Nocardia opaca</name>
    <dbReference type="NCBI Taxonomy" id="37919"/>
    <lineage>
        <taxon>Bacteria</taxon>
        <taxon>Bacillati</taxon>
        <taxon>Actinomycetota</taxon>
        <taxon>Actinomycetes</taxon>
        <taxon>Mycobacteriales</taxon>
        <taxon>Nocardiaceae</taxon>
        <taxon>Rhodococcus</taxon>
    </lineage>
</organism>
<comment type="caution">
    <text evidence="2">The sequence shown here is derived from an EMBL/GenBank/DDBJ whole genome shotgun (WGS) entry which is preliminary data.</text>
</comment>
<name>A0ABT4NL65_RHOOP</name>
<sequence>MTVPTTNDKPAVHCGGEDRGHRAGNRVVVAAGAFAGHATMSIGMLVHELSVLVAIVNPMRLFVGGVSAPHITRRPRRVRGSEPGFPIRRSNR</sequence>
<feature type="region of interest" description="Disordered" evidence="1">
    <location>
        <begin position="1"/>
        <end position="20"/>
    </location>
</feature>
<evidence type="ECO:0000313" key="2">
    <source>
        <dbReference type="EMBL" id="MCZ4588125.1"/>
    </source>
</evidence>
<dbReference type="RefSeq" id="WP_269592156.1">
    <property type="nucleotide sequence ID" value="NZ_JAPWIS010000020.1"/>
</dbReference>
<proteinExistence type="predicted"/>
<evidence type="ECO:0000313" key="3">
    <source>
        <dbReference type="Proteomes" id="UP001066327"/>
    </source>
</evidence>